<dbReference type="Proteomes" id="UP001056120">
    <property type="component" value="Linkage Group LG02"/>
</dbReference>
<proteinExistence type="predicted"/>
<gene>
    <name evidence="1" type="ORF">L1987_06424</name>
</gene>
<name>A0ACB9JY95_9ASTR</name>
<reference evidence="1 2" key="2">
    <citation type="journal article" date="2022" name="Mol. Ecol. Resour.">
        <title>The genomes of chicory, endive, great burdock and yacon provide insights into Asteraceae paleo-polyploidization history and plant inulin production.</title>
        <authorList>
            <person name="Fan W."/>
            <person name="Wang S."/>
            <person name="Wang H."/>
            <person name="Wang A."/>
            <person name="Jiang F."/>
            <person name="Liu H."/>
            <person name="Zhao H."/>
            <person name="Xu D."/>
            <person name="Zhang Y."/>
        </authorList>
    </citation>
    <scope>NUCLEOTIDE SEQUENCE [LARGE SCALE GENOMIC DNA]</scope>
    <source>
        <strain evidence="2">cv. Yunnan</strain>
        <tissue evidence="1">Leaves</tissue>
    </source>
</reference>
<keyword evidence="2" id="KW-1185">Reference proteome</keyword>
<evidence type="ECO:0000313" key="2">
    <source>
        <dbReference type="Proteomes" id="UP001056120"/>
    </source>
</evidence>
<protein>
    <submittedName>
        <fullName evidence="1">Uncharacterized protein</fullName>
    </submittedName>
</protein>
<organism evidence="1 2">
    <name type="scientific">Smallanthus sonchifolius</name>
    <dbReference type="NCBI Taxonomy" id="185202"/>
    <lineage>
        <taxon>Eukaryota</taxon>
        <taxon>Viridiplantae</taxon>
        <taxon>Streptophyta</taxon>
        <taxon>Embryophyta</taxon>
        <taxon>Tracheophyta</taxon>
        <taxon>Spermatophyta</taxon>
        <taxon>Magnoliopsida</taxon>
        <taxon>eudicotyledons</taxon>
        <taxon>Gunneridae</taxon>
        <taxon>Pentapetalae</taxon>
        <taxon>asterids</taxon>
        <taxon>campanulids</taxon>
        <taxon>Asterales</taxon>
        <taxon>Asteraceae</taxon>
        <taxon>Asteroideae</taxon>
        <taxon>Heliantheae alliance</taxon>
        <taxon>Millerieae</taxon>
        <taxon>Smallanthus</taxon>
    </lineage>
</organism>
<comment type="caution">
    <text evidence="1">The sequence shown here is derived from an EMBL/GenBank/DDBJ whole genome shotgun (WGS) entry which is preliminary data.</text>
</comment>
<evidence type="ECO:0000313" key="1">
    <source>
        <dbReference type="EMBL" id="KAI3824951.1"/>
    </source>
</evidence>
<accession>A0ACB9JY95</accession>
<sequence>MIKRNRVATWLTSEAAEGGGIIPITQEASIGLCSLVLTSIISRGWTVVGYSLFRDEGRIEKTTEGILVLKTVTKKKFWGCLLNQIKDGVVYRVFGKEGIERIKWKWSVRKRQNLAKQAAICVQWVRRRKRDKGPRERRIQKEDYG</sequence>
<reference evidence="2" key="1">
    <citation type="journal article" date="2022" name="Mol. Ecol. Resour.">
        <title>The genomes of chicory, endive, great burdock and yacon provide insights into Asteraceae palaeo-polyploidization history and plant inulin production.</title>
        <authorList>
            <person name="Fan W."/>
            <person name="Wang S."/>
            <person name="Wang H."/>
            <person name="Wang A."/>
            <person name="Jiang F."/>
            <person name="Liu H."/>
            <person name="Zhao H."/>
            <person name="Xu D."/>
            <person name="Zhang Y."/>
        </authorList>
    </citation>
    <scope>NUCLEOTIDE SEQUENCE [LARGE SCALE GENOMIC DNA]</scope>
    <source>
        <strain evidence="2">cv. Yunnan</strain>
    </source>
</reference>
<dbReference type="EMBL" id="CM042019">
    <property type="protein sequence ID" value="KAI3824951.1"/>
    <property type="molecule type" value="Genomic_DNA"/>
</dbReference>